<gene>
    <name evidence="9" type="ORF">AWB82_03855</name>
</gene>
<comment type="similarity">
    <text evidence="6">Belongs to the TVP38/TMEM64 family.</text>
</comment>
<feature type="transmembrane region" description="Helical" evidence="6">
    <location>
        <begin position="72"/>
        <end position="92"/>
    </location>
</feature>
<organism evidence="9 10">
    <name type="scientific">Caballeronia glebae</name>
    <dbReference type="NCBI Taxonomy" id="1777143"/>
    <lineage>
        <taxon>Bacteria</taxon>
        <taxon>Pseudomonadati</taxon>
        <taxon>Pseudomonadota</taxon>
        <taxon>Betaproteobacteria</taxon>
        <taxon>Burkholderiales</taxon>
        <taxon>Burkholderiaceae</taxon>
        <taxon>Caballeronia</taxon>
    </lineage>
</organism>
<evidence type="ECO:0000256" key="3">
    <source>
        <dbReference type="ARBA" id="ARBA00022692"/>
    </source>
</evidence>
<sequence>MIAAVVAVPITLLIATTGIVFGASWGGAYAFIGTTIAAAISYSLGNRLGRDAVRKLAGARVNRLSERVAKRGIVAVVVLRILPVAPFAIVNLVAGASHIRMRDFMIGTMLGMGPGIFLTVAFAHQLVASLHRPTVGSFAVLIGIGASLLGVSLLLQRFLGGAARQDAHEGAPSDADKPRASDEAKRASALRENATMPREASARNERPDEVNS</sequence>
<evidence type="ECO:0000256" key="2">
    <source>
        <dbReference type="ARBA" id="ARBA00022475"/>
    </source>
</evidence>
<name>A0A158BB27_9BURK</name>
<evidence type="ECO:0000256" key="5">
    <source>
        <dbReference type="ARBA" id="ARBA00023136"/>
    </source>
</evidence>
<dbReference type="InterPro" id="IPR015414">
    <property type="entry name" value="TMEM64"/>
</dbReference>
<comment type="caution">
    <text evidence="6">Lacks conserved residue(s) required for the propagation of feature annotation.</text>
</comment>
<dbReference type="GO" id="GO:0005886">
    <property type="term" value="C:plasma membrane"/>
    <property type="evidence" value="ECO:0007669"/>
    <property type="project" value="UniProtKB-SubCell"/>
</dbReference>
<accession>A0A158BB27</accession>
<keyword evidence="10" id="KW-1185">Reference proteome</keyword>
<evidence type="ECO:0000313" key="9">
    <source>
        <dbReference type="EMBL" id="SAK67284.1"/>
    </source>
</evidence>
<keyword evidence="3 6" id="KW-0812">Transmembrane</keyword>
<evidence type="ECO:0000256" key="6">
    <source>
        <dbReference type="RuleBase" id="RU366058"/>
    </source>
</evidence>
<reference evidence="9" key="1">
    <citation type="submission" date="2016-01" db="EMBL/GenBank/DDBJ databases">
        <authorList>
            <person name="Peeters C."/>
        </authorList>
    </citation>
    <scope>NUCLEOTIDE SEQUENCE [LARGE SCALE GENOMIC DNA]</scope>
    <source>
        <strain evidence="9">LMG 29325</strain>
    </source>
</reference>
<dbReference type="AlphaFoldDB" id="A0A158BB27"/>
<evidence type="ECO:0000256" key="7">
    <source>
        <dbReference type="SAM" id="MobiDB-lite"/>
    </source>
</evidence>
<dbReference type="EMBL" id="FCOJ02000027">
    <property type="protein sequence ID" value="SAK67284.1"/>
    <property type="molecule type" value="Genomic_DNA"/>
</dbReference>
<feature type="transmembrane region" description="Helical" evidence="6">
    <location>
        <begin position="104"/>
        <end position="123"/>
    </location>
</feature>
<evidence type="ECO:0000256" key="1">
    <source>
        <dbReference type="ARBA" id="ARBA00004651"/>
    </source>
</evidence>
<evidence type="ECO:0000259" key="8">
    <source>
        <dbReference type="Pfam" id="PF09335"/>
    </source>
</evidence>
<feature type="compositionally biased region" description="Basic and acidic residues" evidence="7">
    <location>
        <begin position="166"/>
        <end position="186"/>
    </location>
</feature>
<comment type="subcellular location">
    <subcellularLocation>
        <location evidence="1 6">Cell membrane</location>
        <topology evidence="1 6">Multi-pass membrane protein</topology>
    </subcellularLocation>
</comment>
<feature type="region of interest" description="Disordered" evidence="7">
    <location>
        <begin position="166"/>
        <end position="212"/>
    </location>
</feature>
<dbReference type="Proteomes" id="UP000054596">
    <property type="component" value="Unassembled WGS sequence"/>
</dbReference>
<keyword evidence="2 6" id="KW-1003">Cell membrane</keyword>
<evidence type="ECO:0000256" key="4">
    <source>
        <dbReference type="ARBA" id="ARBA00022989"/>
    </source>
</evidence>
<proteinExistence type="inferred from homology"/>
<dbReference type="STRING" id="1777143.AWB82_03855"/>
<keyword evidence="4 6" id="KW-1133">Transmembrane helix</keyword>
<keyword evidence="5 6" id="KW-0472">Membrane</keyword>
<dbReference type="PANTHER" id="PTHR12677:SF59">
    <property type="entry name" value="GOLGI APPARATUS MEMBRANE PROTEIN TVP38-RELATED"/>
    <property type="match status" value="1"/>
</dbReference>
<feature type="compositionally biased region" description="Basic and acidic residues" evidence="7">
    <location>
        <begin position="200"/>
        <end position="212"/>
    </location>
</feature>
<comment type="caution">
    <text evidence="9">The sequence shown here is derived from an EMBL/GenBank/DDBJ whole genome shotgun (WGS) entry which is preliminary data.</text>
</comment>
<dbReference type="InterPro" id="IPR032816">
    <property type="entry name" value="VTT_dom"/>
</dbReference>
<evidence type="ECO:0000313" key="10">
    <source>
        <dbReference type="Proteomes" id="UP000054596"/>
    </source>
</evidence>
<protein>
    <recommendedName>
        <fullName evidence="6">TVP38/TMEM64 family membrane protein</fullName>
    </recommendedName>
</protein>
<feature type="transmembrane region" description="Helical" evidence="6">
    <location>
        <begin position="135"/>
        <end position="155"/>
    </location>
</feature>
<dbReference type="Pfam" id="PF09335">
    <property type="entry name" value="VTT_dom"/>
    <property type="match status" value="1"/>
</dbReference>
<feature type="domain" description="VTT" evidence="8">
    <location>
        <begin position="8"/>
        <end position="123"/>
    </location>
</feature>
<dbReference type="PANTHER" id="PTHR12677">
    <property type="entry name" value="GOLGI APPARATUS MEMBRANE PROTEIN TVP38-RELATED"/>
    <property type="match status" value="1"/>
</dbReference>